<dbReference type="EMBL" id="JBHLWE010000005">
    <property type="protein sequence ID" value="MFC0339521.1"/>
    <property type="molecule type" value="Genomic_DNA"/>
</dbReference>
<evidence type="ECO:0000313" key="4">
    <source>
        <dbReference type="Proteomes" id="UP001589799"/>
    </source>
</evidence>
<comment type="caution">
    <text evidence="3">The sequence shown here is derived from an EMBL/GenBank/DDBJ whole genome shotgun (WGS) entry which is preliminary data.</text>
</comment>
<gene>
    <name evidence="3" type="ORF">ACFFII_01925</name>
</gene>
<sequence length="141" mass="15009">MIKINVCRPPLVLHGNAMSMRASLGQRSNCSRPARAWGWVVLLCLLVVIGGVSDLQHDTSTHAQSMQVVEVAQSVDDRSDTDAGQLASCHANGACVYLAEPAPALPAPFKQSGERQIEPTLPETSQSIGGIFRPPRLPANA</sequence>
<keyword evidence="2" id="KW-1133">Transmembrane helix</keyword>
<evidence type="ECO:0000313" key="3">
    <source>
        <dbReference type="EMBL" id="MFC0339521.1"/>
    </source>
</evidence>
<accession>A0ABV6I0B3</accession>
<evidence type="ECO:0000256" key="2">
    <source>
        <dbReference type="SAM" id="Phobius"/>
    </source>
</evidence>
<evidence type="ECO:0008006" key="5">
    <source>
        <dbReference type="Google" id="ProtNLM"/>
    </source>
</evidence>
<protein>
    <recommendedName>
        <fullName evidence="5">DUF2946 domain-containing protein</fullName>
    </recommendedName>
</protein>
<name>A0ABV6I0B3_9RHOB</name>
<dbReference type="Proteomes" id="UP001589799">
    <property type="component" value="Unassembled WGS sequence"/>
</dbReference>
<keyword evidence="2" id="KW-0812">Transmembrane</keyword>
<feature type="region of interest" description="Disordered" evidence="1">
    <location>
        <begin position="107"/>
        <end position="141"/>
    </location>
</feature>
<proteinExistence type="predicted"/>
<keyword evidence="2" id="KW-0472">Membrane</keyword>
<reference evidence="3 4" key="1">
    <citation type="submission" date="2024-09" db="EMBL/GenBank/DDBJ databases">
        <authorList>
            <person name="Sun Q."/>
            <person name="Mori K."/>
        </authorList>
    </citation>
    <scope>NUCLEOTIDE SEQUENCE [LARGE SCALE GENOMIC DNA]</scope>
    <source>
        <strain evidence="3 4">KCTC 22789</strain>
    </source>
</reference>
<organism evidence="3 4">
    <name type="scientific">Paracoccus niistensis</name>
    <dbReference type="NCBI Taxonomy" id="632935"/>
    <lineage>
        <taxon>Bacteria</taxon>
        <taxon>Pseudomonadati</taxon>
        <taxon>Pseudomonadota</taxon>
        <taxon>Alphaproteobacteria</taxon>
        <taxon>Rhodobacterales</taxon>
        <taxon>Paracoccaceae</taxon>
        <taxon>Paracoccus</taxon>
    </lineage>
</organism>
<dbReference type="RefSeq" id="WP_377697193.1">
    <property type="nucleotide sequence ID" value="NZ_JBHLWE010000005.1"/>
</dbReference>
<keyword evidence="4" id="KW-1185">Reference proteome</keyword>
<evidence type="ECO:0000256" key="1">
    <source>
        <dbReference type="SAM" id="MobiDB-lite"/>
    </source>
</evidence>
<feature type="transmembrane region" description="Helical" evidence="2">
    <location>
        <begin position="36"/>
        <end position="53"/>
    </location>
</feature>